<accession>A0AAD3Y6U1</accession>
<keyword evidence="3" id="KW-1185">Reference proteome</keyword>
<dbReference type="Proteomes" id="UP001279734">
    <property type="component" value="Unassembled WGS sequence"/>
</dbReference>
<dbReference type="EMBL" id="BSYO01000036">
    <property type="protein sequence ID" value="GMH29354.1"/>
    <property type="molecule type" value="Genomic_DNA"/>
</dbReference>
<feature type="compositionally biased region" description="Basic and acidic residues" evidence="1">
    <location>
        <begin position="27"/>
        <end position="40"/>
    </location>
</feature>
<protein>
    <submittedName>
        <fullName evidence="2">Uncharacterized protein</fullName>
    </submittedName>
</protein>
<proteinExistence type="predicted"/>
<dbReference type="AlphaFoldDB" id="A0AAD3Y6U1"/>
<feature type="region of interest" description="Disordered" evidence="1">
    <location>
        <begin position="282"/>
        <end position="323"/>
    </location>
</feature>
<feature type="region of interest" description="Disordered" evidence="1">
    <location>
        <begin position="21"/>
        <end position="56"/>
    </location>
</feature>
<name>A0AAD3Y6U1_NEPGR</name>
<reference evidence="2" key="1">
    <citation type="submission" date="2023-05" db="EMBL/GenBank/DDBJ databases">
        <title>Nepenthes gracilis genome sequencing.</title>
        <authorList>
            <person name="Fukushima K."/>
        </authorList>
    </citation>
    <scope>NUCLEOTIDE SEQUENCE</scope>
    <source>
        <strain evidence="2">SING2019-196</strain>
    </source>
</reference>
<comment type="caution">
    <text evidence="2">The sequence shown here is derived from an EMBL/GenBank/DDBJ whole genome shotgun (WGS) entry which is preliminary data.</text>
</comment>
<evidence type="ECO:0000313" key="3">
    <source>
        <dbReference type="Proteomes" id="UP001279734"/>
    </source>
</evidence>
<gene>
    <name evidence="2" type="ORF">Nepgr_031197</name>
</gene>
<sequence>MYFTLGLQVFSEGFRSHNTTHVNSLSAKDEQSKVEQEDLHNSSSQEDAPAPRSNAGSMVNSALHVDAEEPSLRLAVSPESSSADLQKLEPSDVVSMVQSVDRHAAESKLEYHVELAELQCPAGSILLNDSMEGMVAIAHKVDITCNADLAFPLNAVKVGVEHLGTPARNNQALLGSSYQSVDVDHHGGDQGSCSSLGMLMRNIDELRKQIGASRARVLKVSYNHGQSLHNGSGSVRSCSELPGMPVISDCLLQIDNSASARISKEHLVDDVGISGSRGVGTITPSPLPVDGMSPSSECGGSTSFLKKPKRCKKKYSPSSLPHV</sequence>
<evidence type="ECO:0000256" key="1">
    <source>
        <dbReference type="SAM" id="MobiDB-lite"/>
    </source>
</evidence>
<feature type="compositionally biased region" description="Polar residues" evidence="1">
    <location>
        <begin position="293"/>
        <end position="304"/>
    </location>
</feature>
<feature type="compositionally biased region" description="Basic residues" evidence="1">
    <location>
        <begin position="306"/>
        <end position="315"/>
    </location>
</feature>
<organism evidence="2 3">
    <name type="scientific">Nepenthes gracilis</name>
    <name type="common">Slender pitcher plant</name>
    <dbReference type="NCBI Taxonomy" id="150966"/>
    <lineage>
        <taxon>Eukaryota</taxon>
        <taxon>Viridiplantae</taxon>
        <taxon>Streptophyta</taxon>
        <taxon>Embryophyta</taxon>
        <taxon>Tracheophyta</taxon>
        <taxon>Spermatophyta</taxon>
        <taxon>Magnoliopsida</taxon>
        <taxon>eudicotyledons</taxon>
        <taxon>Gunneridae</taxon>
        <taxon>Pentapetalae</taxon>
        <taxon>Caryophyllales</taxon>
        <taxon>Nepenthaceae</taxon>
        <taxon>Nepenthes</taxon>
    </lineage>
</organism>
<evidence type="ECO:0000313" key="2">
    <source>
        <dbReference type="EMBL" id="GMH29354.1"/>
    </source>
</evidence>